<dbReference type="EMBL" id="AUZZ01003813">
    <property type="protein sequence ID" value="EQD55870.1"/>
    <property type="molecule type" value="Genomic_DNA"/>
</dbReference>
<comment type="caution">
    <text evidence="3">The sequence shown here is derived from an EMBL/GenBank/DDBJ whole genome shotgun (WGS) entry which is preliminary data.</text>
</comment>
<name>T1BPB1_9ZZZZ</name>
<dbReference type="InterPro" id="IPR011010">
    <property type="entry name" value="DNA_brk_join_enz"/>
</dbReference>
<evidence type="ECO:0000256" key="1">
    <source>
        <dbReference type="ARBA" id="ARBA00023172"/>
    </source>
</evidence>
<dbReference type="GO" id="GO:0003677">
    <property type="term" value="F:DNA binding"/>
    <property type="evidence" value="ECO:0007669"/>
    <property type="project" value="InterPro"/>
</dbReference>
<sequence>MQAYGDHTLKTAWADRVLPIGFAEEGTRTWMQAVADQPHAKLIDPDAETSADPNNFYDALSRLIKAVTRDDSMGSHHLRHTLVSRLVLTLLWRPAGLDGLCGALPWIAGLRIGDERMQALLGPEGDAGQGLRAVAALVGHSHPNTTVRHYTHVLCVALHGVLHKLDGLDMRRSFEQRLAGKATIHRWVAEIREADDASGDETTQRHRLNRALRDRIEQRLNDAGIDRDETPLSPLPEIELRSAKARPGSASISKAWSSWIDSLRDGHR</sequence>
<reference evidence="3" key="1">
    <citation type="submission" date="2013-08" db="EMBL/GenBank/DDBJ databases">
        <authorList>
            <person name="Mendez C."/>
            <person name="Richter M."/>
            <person name="Ferrer M."/>
            <person name="Sanchez J."/>
        </authorList>
    </citation>
    <scope>NUCLEOTIDE SEQUENCE</scope>
</reference>
<protein>
    <recommendedName>
        <fullName evidence="4">Phage integrase family protein</fullName>
    </recommendedName>
</protein>
<dbReference type="InterPro" id="IPR013762">
    <property type="entry name" value="Integrase-like_cat_sf"/>
</dbReference>
<dbReference type="AlphaFoldDB" id="T1BPB1"/>
<keyword evidence="1" id="KW-0233">DNA recombination</keyword>
<feature type="non-terminal residue" evidence="3">
    <location>
        <position position="268"/>
    </location>
</feature>
<dbReference type="GO" id="GO:0015074">
    <property type="term" value="P:DNA integration"/>
    <property type="evidence" value="ECO:0007669"/>
    <property type="project" value="InterPro"/>
</dbReference>
<proteinExistence type="predicted"/>
<evidence type="ECO:0000256" key="2">
    <source>
        <dbReference type="SAM" id="MobiDB-lite"/>
    </source>
</evidence>
<evidence type="ECO:0008006" key="4">
    <source>
        <dbReference type="Google" id="ProtNLM"/>
    </source>
</evidence>
<gene>
    <name evidence="3" type="ORF">B2A_05479</name>
</gene>
<feature type="region of interest" description="Disordered" evidence="2">
    <location>
        <begin position="222"/>
        <end position="253"/>
    </location>
</feature>
<dbReference type="SUPFAM" id="SSF56349">
    <property type="entry name" value="DNA breaking-rejoining enzymes"/>
    <property type="match status" value="1"/>
</dbReference>
<organism evidence="3">
    <name type="scientific">mine drainage metagenome</name>
    <dbReference type="NCBI Taxonomy" id="410659"/>
    <lineage>
        <taxon>unclassified sequences</taxon>
        <taxon>metagenomes</taxon>
        <taxon>ecological metagenomes</taxon>
    </lineage>
</organism>
<evidence type="ECO:0000313" key="3">
    <source>
        <dbReference type="EMBL" id="EQD55870.1"/>
    </source>
</evidence>
<dbReference type="GO" id="GO:0006310">
    <property type="term" value="P:DNA recombination"/>
    <property type="evidence" value="ECO:0007669"/>
    <property type="project" value="UniProtKB-KW"/>
</dbReference>
<accession>T1BPB1</accession>
<dbReference type="Gene3D" id="1.10.443.10">
    <property type="entry name" value="Intergrase catalytic core"/>
    <property type="match status" value="1"/>
</dbReference>
<reference evidence="3" key="2">
    <citation type="journal article" date="2014" name="ISME J.">
        <title>Microbial stratification in low pH oxic and suboxic macroscopic growths along an acid mine drainage.</title>
        <authorList>
            <person name="Mendez-Garcia C."/>
            <person name="Mesa V."/>
            <person name="Sprenger R.R."/>
            <person name="Richter M."/>
            <person name="Diez M.S."/>
            <person name="Solano J."/>
            <person name="Bargiela R."/>
            <person name="Golyshina O.V."/>
            <person name="Manteca A."/>
            <person name="Ramos J.L."/>
            <person name="Gallego J.R."/>
            <person name="Llorente I."/>
            <person name="Martins Dos Santos V.A."/>
            <person name="Jensen O.N."/>
            <person name="Pelaez A.I."/>
            <person name="Sanchez J."/>
            <person name="Ferrer M."/>
        </authorList>
    </citation>
    <scope>NUCLEOTIDE SEQUENCE</scope>
</reference>